<dbReference type="InterPro" id="IPR013411">
    <property type="entry name" value="CRISPR-assoc_RAMP_Csx7"/>
</dbReference>
<dbReference type="InterPro" id="IPR005537">
    <property type="entry name" value="RAMP_III_fam"/>
</dbReference>
<dbReference type="Proteomes" id="UP000248410">
    <property type="component" value="Chromosome"/>
</dbReference>
<dbReference type="GeneID" id="36836334"/>
<protein>
    <submittedName>
        <fullName evidence="3">CRISPR-associated RAMP protein</fullName>
    </submittedName>
</protein>
<accession>A0A2U9IJH4</accession>
<evidence type="ECO:0000259" key="2">
    <source>
        <dbReference type="Pfam" id="PF03787"/>
    </source>
</evidence>
<organism evidence="3 4">
    <name type="scientific">Acidianus sulfidivorans JP7</name>
    <dbReference type="NCBI Taxonomy" id="619593"/>
    <lineage>
        <taxon>Archaea</taxon>
        <taxon>Thermoproteota</taxon>
        <taxon>Thermoprotei</taxon>
        <taxon>Sulfolobales</taxon>
        <taxon>Sulfolobaceae</taxon>
        <taxon>Acidianus</taxon>
    </lineage>
</organism>
<dbReference type="PANTHER" id="PTHR35579">
    <property type="entry name" value="CRISPR SYSTEM CMS ENDORIBONUCLEASE CSM3"/>
    <property type="match status" value="1"/>
</dbReference>
<dbReference type="NCBIfam" id="TIGR02581">
    <property type="entry name" value="cas_cyan_RAMP"/>
    <property type="match status" value="1"/>
</dbReference>
<dbReference type="AlphaFoldDB" id="A0A2U9IJH4"/>
<name>A0A2U9IJH4_9CREN</name>
<dbReference type="Pfam" id="PF03787">
    <property type="entry name" value="RAMPs"/>
    <property type="match status" value="1"/>
</dbReference>
<evidence type="ECO:0000313" key="3">
    <source>
        <dbReference type="EMBL" id="AWR96116.1"/>
    </source>
</evidence>
<reference evidence="3 4" key="1">
    <citation type="submission" date="2018-05" db="EMBL/GenBank/DDBJ databases">
        <title>Complete Genome Sequences of Extremely Thermoacidophilic, Metal-Mobilizing Type-Strain Members of the Archaeal Family Sulfolobaceae: Acidianus brierleyi DSM-1651T, Acidianus sulfidivorans DSM-18786T, Metallosphaera hakonensis DSM-7519T, and Metallosphaera prunae DSM-10039T.</title>
        <authorList>
            <person name="Counts J.A."/>
            <person name="Kelly R.M."/>
        </authorList>
    </citation>
    <scope>NUCLEOTIDE SEQUENCE [LARGE SCALE GENOMIC DNA]</scope>
    <source>
        <strain evidence="3 4">JP7</strain>
    </source>
</reference>
<keyword evidence="1" id="KW-0051">Antiviral defense</keyword>
<dbReference type="RefSeq" id="WP_110379006.1">
    <property type="nucleotide sequence ID" value="NZ_CP029288.2"/>
</dbReference>
<sequence>MTDYSFINKSVIKRTTTIEGIVETVSPLRIGGGKDNFDPASIARDTVLKDVEGRPIIPGSSWKGIFRSTGERILRLKNIRVCSGVGKDYCLNNYKKEREFEEGLKGNIDKALQIFWDYTCLNCKIFGTMSVIGAVRFLDSLPINYSLNTRSMIAISRTEGAVARKALVTVEYVDVGSKFNFKMIGYNLPNYAIGYLFTIMKNIHDGFTQVGGHKSRGFGFVKFSEVSFTDFFTNPKEEKKKIGDDDVEVKDISNFKENGDKFFERIKPFMEAFNNAKVQYPKI</sequence>
<keyword evidence="4" id="KW-1185">Reference proteome</keyword>
<gene>
    <name evidence="3" type="ORF">DFR86_00155</name>
</gene>
<dbReference type="PANTHER" id="PTHR35579:SF6">
    <property type="entry name" value="DUF324 DOMAIN-CONTAINING PROTEIN"/>
    <property type="match status" value="1"/>
</dbReference>
<dbReference type="EMBL" id="CP029288">
    <property type="protein sequence ID" value="AWR96116.1"/>
    <property type="molecule type" value="Genomic_DNA"/>
</dbReference>
<dbReference type="GO" id="GO:0051607">
    <property type="term" value="P:defense response to virus"/>
    <property type="evidence" value="ECO:0007669"/>
    <property type="project" value="UniProtKB-KW"/>
</dbReference>
<dbReference type="OrthoDB" id="44077at2157"/>
<evidence type="ECO:0000256" key="1">
    <source>
        <dbReference type="ARBA" id="ARBA00023118"/>
    </source>
</evidence>
<feature type="domain" description="CRISPR type III-associated protein" evidence="2">
    <location>
        <begin position="22"/>
        <end position="222"/>
    </location>
</feature>
<evidence type="ECO:0000313" key="4">
    <source>
        <dbReference type="Proteomes" id="UP000248410"/>
    </source>
</evidence>
<proteinExistence type="predicted"/>
<dbReference type="KEGG" id="asul:DFR86_00155"/>
<dbReference type="InterPro" id="IPR052216">
    <property type="entry name" value="CRISPR_Csm3_endoribonuclease"/>
</dbReference>